<evidence type="ECO:0000256" key="4">
    <source>
        <dbReference type="ARBA" id="ARBA00022989"/>
    </source>
</evidence>
<evidence type="ECO:0008006" key="9">
    <source>
        <dbReference type="Google" id="ProtNLM"/>
    </source>
</evidence>
<dbReference type="Proteomes" id="UP000775872">
    <property type="component" value="Unassembled WGS sequence"/>
</dbReference>
<keyword evidence="3 6" id="KW-0812">Transmembrane</keyword>
<sequence length="548" mass="60025">MAMGDSKIEVVGVQPEMPRRFSIWSLAALAFTLTSTWQGTASSIGAGLMAAGQGGMIWALTIAGLMTTVVAVGMAELASAYPVSGAQYYWSFMVARDDYKAFTSYITAWLTVIGWWFASAAVANFVASTILDIIVAWTPDFEPQSWQKYLLYVCLIWIAALVNIFLANWIPRYNKLTFVLAIMSLFSTCVTLFVIPRNNHATAATIFTKIENRTGWSSDGFAFMLAVGNSVFAYLGGDCAAKMAEEVPNPSKIIPLVTLFPPIIGLITAFPFLISLMYSVTDLDAVFTNTRGLPLFQIYRQGTQSHIGASTLLGIFAFFQFSTLIACATTTSRTVWAVARDGVLPYSQYWEVIHPVAEIPVNAVLLSASFISVYGLLFLGSSTAFSAMVSAAIIFVQTSIVLPQAVLLFRGRGQVLPPRYMNLGKFGVAVNAVAVSWVVFLNVIYCFPTRMPVSEKNMNYVSVVCAGMMGFILLLWFTTKKKTFVGPTIDIKALHARREEAMQTELTIINAGHTSDSTVVEEESISEKKDKEELGIKISHTAITRRLS</sequence>
<name>A0A9N9ZIY3_9HYPO</name>
<dbReference type="OrthoDB" id="2417308at2759"/>
<dbReference type="PANTHER" id="PTHR45649">
    <property type="entry name" value="AMINO-ACID PERMEASE BAT1"/>
    <property type="match status" value="1"/>
</dbReference>
<evidence type="ECO:0000313" key="8">
    <source>
        <dbReference type="Proteomes" id="UP000775872"/>
    </source>
</evidence>
<dbReference type="Pfam" id="PF13520">
    <property type="entry name" value="AA_permease_2"/>
    <property type="match status" value="1"/>
</dbReference>
<dbReference type="InterPro" id="IPR002293">
    <property type="entry name" value="AA/rel_permease1"/>
</dbReference>
<dbReference type="Gene3D" id="1.20.1740.10">
    <property type="entry name" value="Amino acid/polyamine transporter I"/>
    <property type="match status" value="1"/>
</dbReference>
<dbReference type="PIRSF" id="PIRSF006060">
    <property type="entry name" value="AA_transporter"/>
    <property type="match status" value="1"/>
</dbReference>
<keyword evidence="8" id="KW-1185">Reference proteome</keyword>
<evidence type="ECO:0000256" key="6">
    <source>
        <dbReference type="SAM" id="Phobius"/>
    </source>
</evidence>
<feature type="transmembrane region" description="Helical" evidence="6">
    <location>
        <begin position="149"/>
        <end position="169"/>
    </location>
</feature>
<evidence type="ECO:0000256" key="3">
    <source>
        <dbReference type="ARBA" id="ARBA00022692"/>
    </source>
</evidence>
<feature type="transmembrane region" description="Helical" evidence="6">
    <location>
        <begin position="176"/>
        <end position="195"/>
    </location>
</feature>
<feature type="transmembrane region" description="Helical" evidence="6">
    <location>
        <begin position="426"/>
        <end position="447"/>
    </location>
</feature>
<dbReference type="PANTHER" id="PTHR45649:SF11">
    <property type="entry name" value="TRANSPORTER, PUTATIVE (EUROFUNG)-RELATED"/>
    <property type="match status" value="1"/>
</dbReference>
<dbReference type="GO" id="GO:0022857">
    <property type="term" value="F:transmembrane transporter activity"/>
    <property type="evidence" value="ECO:0007669"/>
    <property type="project" value="InterPro"/>
</dbReference>
<accession>A0A9N9ZIY3</accession>
<evidence type="ECO:0000256" key="5">
    <source>
        <dbReference type="ARBA" id="ARBA00023136"/>
    </source>
</evidence>
<dbReference type="AlphaFoldDB" id="A0A9N9ZIY3"/>
<reference evidence="7" key="1">
    <citation type="submission" date="2021-10" db="EMBL/GenBank/DDBJ databases">
        <authorList>
            <person name="Piombo E."/>
        </authorList>
    </citation>
    <scope>NUCLEOTIDE SEQUENCE</scope>
</reference>
<evidence type="ECO:0000256" key="1">
    <source>
        <dbReference type="ARBA" id="ARBA00004141"/>
    </source>
</evidence>
<feature type="transmembrane region" description="Helical" evidence="6">
    <location>
        <begin position="359"/>
        <end position="380"/>
    </location>
</feature>
<gene>
    <name evidence="7" type="ORF">CSOL1703_00005979</name>
</gene>
<comment type="caution">
    <text evidence="7">The sequence shown here is derived from an EMBL/GenBank/DDBJ whole genome shotgun (WGS) entry which is preliminary data.</text>
</comment>
<dbReference type="EMBL" id="CABFOC020000063">
    <property type="protein sequence ID" value="CAH0056045.1"/>
    <property type="molecule type" value="Genomic_DNA"/>
</dbReference>
<dbReference type="GO" id="GO:0016020">
    <property type="term" value="C:membrane"/>
    <property type="evidence" value="ECO:0007669"/>
    <property type="project" value="UniProtKB-SubCell"/>
</dbReference>
<feature type="transmembrane region" description="Helical" evidence="6">
    <location>
        <begin position="104"/>
        <end position="137"/>
    </location>
</feature>
<feature type="transmembrane region" description="Helical" evidence="6">
    <location>
        <begin position="221"/>
        <end position="241"/>
    </location>
</feature>
<protein>
    <recommendedName>
        <fullName evidence="9">Choline transport protein</fullName>
    </recommendedName>
</protein>
<feature type="transmembrane region" description="Helical" evidence="6">
    <location>
        <begin position="253"/>
        <end position="274"/>
    </location>
</feature>
<feature type="transmembrane region" description="Helical" evidence="6">
    <location>
        <begin position="387"/>
        <end position="406"/>
    </location>
</feature>
<feature type="transmembrane region" description="Helical" evidence="6">
    <location>
        <begin position="57"/>
        <end position="83"/>
    </location>
</feature>
<comment type="subcellular location">
    <subcellularLocation>
        <location evidence="1">Membrane</location>
        <topology evidence="1">Multi-pass membrane protein</topology>
    </subcellularLocation>
</comment>
<evidence type="ECO:0000256" key="2">
    <source>
        <dbReference type="ARBA" id="ARBA00022448"/>
    </source>
</evidence>
<keyword evidence="5 6" id="KW-0472">Membrane</keyword>
<keyword evidence="4 6" id="KW-1133">Transmembrane helix</keyword>
<proteinExistence type="predicted"/>
<evidence type="ECO:0000313" key="7">
    <source>
        <dbReference type="EMBL" id="CAH0056045.1"/>
    </source>
</evidence>
<keyword evidence="2" id="KW-0813">Transport</keyword>
<feature type="transmembrane region" description="Helical" evidence="6">
    <location>
        <begin position="21"/>
        <end position="37"/>
    </location>
</feature>
<organism evidence="7 8">
    <name type="scientific">Clonostachys solani</name>
    <dbReference type="NCBI Taxonomy" id="160281"/>
    <lineage>
        <taxon>Eukaryota</taxon>
        <taxon>Fungi</taxon>
        <taxon>Dikarya</taxon>
        <taxon>Ascomycota</taxon>
        <taxon>Pezizomycotina</taxon>
        <taxon>Sordariomycetes</taxon>
        <taxon>Hypocreomycetidae</taxon>
        <taxon>Hypocreales</taxon>
        <taxon>Bionectriaceae</taxon>
        <taxon>Clonostachys</taxon>
    </lineage>
</organism>
<feature type="transmembrane region" description="Helical" evidence="6">
    <location>
        <begin position="459"/>
        <end position="477"/>
    </location>
</feature>